<evidence type="ECO:0000313" key="4">
    <source>
        <dbReference type="Proteomes" id="UP000577419"/>
    </source>
</evidence>
<gene>
    <name evidence="2" type="ORF">HA237_03560</name>
    <name evidence="3" type="ORF">J4224_02485</name>
</gene>
<feature type="compositionally biased region" description="Basic residues" evidence="1">
    <location>
        <begin position="1"/>
        <end position="20"/>
    </location>
</feature>
<proteinExistence type="predicted"/>
<dbReference type="Proteomes" id="UP000683213">
    <property type="component" value="Unassembled WGS sequence"/>
</dbReference>
<sequence>MRGRLPRRNPKRKKKPAKRKPFFEVRRSPENFMFRSFNQWVYGDSFINVSNYMPEGVVPAPHLVLFERTGKTLEPRFALKHIRYGNTVGISIQMERTAYLKHHERDEFVWSAVLEESKSNDFKKKLGGIPPAEFLLSEFIFRNRKAIREGMKVNLDVSVRSGTYPPYVSLVERFFKKVKNKRGEVNSLELSLEKERVKELLGLQSP</sequence>
<reference evidence="3" key="3">
    <citation type="submission" date="2021-05" db="EMBL/GenBank/DDBJ databases">
        <title>Protein family content uncovers lineage relationships and bacterial pathway maintenance mechanisms in DPANN archaea.</title>
        <authorList>
            <person name="Castelle C.J."/>
            <person name="Meheust R."/>
            <person name="Jaffe A.L."/>
            <person name="Seitz K."/>
            <person name="Gong X."/>
            <person name="Baker B.J."/>
            <person name="Banfield J.F."/>
        </authorList>
    </citation>
    <scope>NUCLEOTIDE SEQUENCE</scope>
    <source>
        <strain evidence="3">RIFCSPHIGHO2_01_FULL_GW2011_AR10_43_9</strain>
    </source>
</reference>
<protein>
    <submittedName>
        <fullName evidence="2">Uncharacterized protein</fullName>
    </submittedName>
</protein>
<evidence type="ECO:0000313" key="3">
    <source>
        <dbReference type="EMBL" id="MBS3059270.1"/>
    </source>
</evidence>
<feature type="region of interest" description="Disordered" evidence="1">
    <location>
        <begin position="1"/>
        <end position="21"/>
    </location>
</feature>
<reference evidence="2" key="1">
    <citation type="journal article" date="2020" name="bioRxiv">
        <title>A rank-normalized archaeal taxonomy based on genome phylogeny resolves widespread incomplete and uneven classifications.</title>
        <authorList>
            <person name="Rinke C."/>
            <person name="Chuvochina M."/>
            <person name="Mussig A.J."/>
            <person name="Chaumeil P.-A."/>
            <person name="Waite D.W."/>
            <person name="Whitman W.B."/>
            <person name="Parks D.H."/>
            <person name="Hugenholtz P."/>
        </authorList>
    </citation>
    <scope>NUCLEOTIDE SEQUENCE</scope>
    <source>
        <strain evidence="2">UBA10011</strain>
    </source>
</reference>
<evidence type="ECO:0000313" key="2">
    <source>
        <dbReference type="EMBL" id="HIH08422.1"/>
    </source>
</evidence>
<name>A0A7J4ISI2_9ARCH</name>
<dbReference type="Proteomes" id="UP000577419">
    <property type="component" value="Unassembled WGS sequence"/>
</dbReference>
<dbReference type="EMBL" id="JAGVWF010000033">
    <property type="protein sequence ID" value="MBS3059270.1"/>
    <property type="molecule type" value="Genomic_DNA"/>
</dbReference>
<accession>A0A7J4ISI2</accession>
<reference evidence="3" key="2">
    <citation type="submission" date="2021-03" db="EMBL/GenBank/DDBJ databases">
        <authorList>
            <person name="Jaffe A."/>
        </authorList>
    </citation>
    <scope>NUCLEOTIDE SEQUENCE</scope>
    <source>
        <strain evidence="3">RIFCSPHIGHO2_01_FULL_GW2011_AR10_43_9</strain>
    </source>
</reference>
<evidence type="ECO:0000256" key="1">
    <source>
        <dbReference type="SAM" id="MobiDB-lite"/>
    </source>
</evidence>
<dbReference type="EMBL" id="DUFG01000017">
    <property type="protein sequence ID" value="HIH08422.1"/>
    <property type="molecule type" value="Genomic_DNA"/>
</dbReference>
<comment type="caution">
    <text evidence="2">The sequence shown here is derived from an EMBL/GenBank/DDBJ whole genome shotgun (WGS) entry which is preliminary data.</text>
</comment>
<dbReference type="AlphaFoldDB" id="A0A7J4ISI2"/>
<organism evidence="2 4">
    <name type="scientific">Candidatus Iainarchaeum sp</name>
    <dbReference type="NCBI Taxonomy" id="3101447"/>
    <lineage>
        <taxon>Archaea</taxon>
        <taxon>Candidatus Iainarchaeota</taxon>
        <taxon>Candidatus Iainarchaeia</taxon>
        <taxon>Candidatus Iainarchaeales</taxon>
        <taxon>Candidatus Iainarchaeaceae</taxon>
        <taxon>Candidatus Iainarchaeum</taxon>
    </lineage>
</organism>